<dbReference type="NCBIfam" id="NF004402">
    <property type="entry name" value="PRK05758.2-2"/>
    <property type="match status" value="1"/>
</dbReference>
<dbReference type="InterPro" id="IPR000711">
    <property type="entry name" value="ATPase_OSCP/dsu"/>
</dbReference>
<evidence type="ECO:0000256" key="3">
    <source>
        <dbReference type="ARBA" id="ARBA00022781"/>
    </source>
</evidence>
<organism evidence="9 10">
    <name type="scientific">Buchnera aphidicola subsp. Rhopalosiphum maidis</name>
    <dbReference type="NCBI Taxonomy" id="118109"/>
    <lineage>
        <taxon>Bacteria</taxon>
        <taxon>Pseudomonadati</taxon>
        <taxon>Pseudomonadota</taxon>
        <taxon>Gammaproteobacteria</taxon>
        <taxon>Enterobacterales</taxon>
        <taxon>Erwiniaceae</taxon>
        <taxon>Buchnera</taxon>
    </lineage>
</organism>
<evidence type="ECO:0000256" key="7">
    <source>
        <dbReference type="ARBA" id="ARBA00023310"/>
    </source>
</evidence>
<keyword evidence="3 8" id="KW-0375">Hydrogen ion transport</keyword>
<dbReference type="Gene3D" id="1.10.520.20">
    <property type="entry name" value="N-terminal domain of the delta subunit of the F1F0-ATP synthase"/>
    <property type="match status" value="1"/>
</dbReference>
<dbReference type="SUPFAM" id="SSF47928">
    <property type="entry name" value="N-terminal domain of the delta subunit of the F1F0-ATP synthase"/>
    <property type="match status" value="1"/>
</dbReference>
<dbReference type="PANTHER" id="PTHR11910">
    <property type="entry name" value="ATP SYNTHASE DELTA CHAIN"/>
    <property type="match status" value="1"/>
</dbReference>
<reference evidence="9 10" key="1">
    <citation type="submission" date="2018-10" db="EMBL/GenBank/DDBJ databases">
        <title>Genome sequence of the corn leaf aphid (Rhopalosiphum maidis Fitch).</title>
        <authorList>
            <person name="Chen W."/>
            <person name="Shakir S."/>
            <person name="Bigham M."/>
            <person name="Fei Z."/>
            <person name="Jander G."/>
        </authorList>
    </citation>
    <scope>NUCLEOTIDE SEQUENCE [LARGE SCALE GENOMIC DNA]</scope>
    <source>
        <strain evidence="9 10">BTI</strain>
    </source>
</reference>
<dbReference type="GO" id="GO:0016787">
    <property type="term" value="F:hydrolase activity"/>
    <property type="evidence" value="ECO:0007669"/>
    <property type="project" value="UniProtKB-KW"/>
</dbReference>
<gene>
    <name evidence="8 9" type="primary">atpH</name>
    <name evidence="9" type="ORF">D8S97_00645</name>
</gene>
<dbReference type="GO" id="GO:0005886">
    <property type="term" value="C:plasma membrane"/>
    <property type="evidence" value="ECO:0007669"/>
    <property type="project" value="UniProtKB-SubCell"/>
</dbReference>
<comment type="subcellular location">
    <subcellularLocation>
        <location evidence="8">Cell membrane</location>
        <topology evidence="8">Peripheral membrane protein</topology>
    </subcellularLocation>
    <subcellularLocation>
        <location evidence="1">Membrane</location>
    </subcellularLocation>
</comment>
<keyword evidence="5 8" id="KW-0472">Membrane</keyword>
<evidence type="ECO:0000313" key="9">
    <source>
        <dbReference type="EMBL" id="AYN24494.1"/>
    </source>
</evidence>
<evidence type="ECO:0000256" key="8">
    <source>
        <dbReference type="HAMAP-Rule" id="MF_01416"/>
    </source>
</evidence>
<evidence type="ECO:0000313" key="10">
    <source>
        <dbReference type="Proteomes" id="UP000271533"/>
    </source>
</evidence>
<dbReference type="Proteomes" id="UP000271533">
    <property type="component" value="Chromosome"/>
</dbReference>
<dbReference type="HAMAP" id="MF_01416">
    <property type="entry name" value="ATP_synth_delta_bact"/>
    <property type="match status" value="1"/>
</dbReference>
<protein>
    <recommendedName>
        <fullName evidence="8">ATP synthase subunit delta</fullName>
    </recommendedName>
    <alternativeName>
        <fullName evidence="8">ATP synthase F(1) sector subunit delta</fullName>
    </alternativeName>
    <alternativeName>
        <fullName evidence="8">F-type ATPase subunit delta</fullName>
        <shortName evidence="8">F-ATPase subunit delta</shortName>
    </alternativeName>
</protein>
<dbReference type="GO" id="GO:0046933">
    <property type="term" value="F:proton-transporting ATP synthase activity, rotational mechanism"/>
    <property type="evidence" value="ECO:0007669"/>
    <property type="project" value="UniProtKB-UniRule"/>
</dbReference>
<comment type="similarity">
    <text evidence="8">Belongs to the ATPase delta chain family.</text>
</comment>
<dbReference type="AlphaFoldDB" id="A0A3G2I506"/>
<dbReference type="Pfam" id="PF00213">
    <property type="entry name" value="OSCP"/>
    <property type="match status" value="1"/>
</dbReference>
<dbReference type="InterPro" id="IPR026015">
    <property type="entry name" value="ATP_synth_OSCP/delta_N_sf"/>
</dbReference>
<keyword evidence="7 8" id="KW-0066">ATP synthesis</keyword>
<dbReference type="RefSeq" id="WP_158360997.1">
    <property type="nucleotide sequence ID" value="NZ_CP032759.1"/>
</dbReference>
<dbReference type="GO" id="GO:0045259">
    <property type="term" value="C:proton-transporting ATP synthase complex"/>
    <property type="evidence" value="ECO:0007669"/>
    <property type="project" value="UniProtKB-KW"/>
</dbReference>
<dbReference type="OrthoDB" id="9816221at2"/>
<dbReference type="PRINTS" id="PR00125">
    <property type="entry name" value="ATPASEDELTA"/>
</dbReference>
<evidence type="ECO:0000256" key="4">
    <source>
        <dbReference type="ARBA" id="ARBA00023065"/>
    </source>
</evidence>
<sequence>MSSFDTIARPYAKAIFELAVENKSIEKWKKMLIFINEMVFSKKIEKFLSGSLSPSYLSSCFIFIAGDQINDHARNLIKLLAKNQRFRIFNNILQQFLKLETSYQGNTIIELTSAYSLQKSEIIDIRCVLQKAFLSKIKFIYKIDQEILDGIVIKKNDMVFDYSVRSYLKQLSEVLNF</sequence>
<keyword evidence="6 8" id="KW-0139">CF(1)</keyword>
<proteinExistence type="inferred from homology"/>
<dbReference type="EMBL" id="CP032759">
    <property type="protein sequence ID" value="AYN24494.1"/>
    <property type="molecule type" value="Genomic_DNA"/>
</dbReference>
<keyword evidence="8" id="KW-1003">Cell membrane</keyword>
<evidence type="ECO:0000256" key="6">
    <source>
        <dbReference type="ARBA" id="ARBA00023196"/>
    </source>
</evidence>
<evidence type="ECO:0000256" key="1">
    <source>
        <dbReference type="ARBA" id="ARBA00004370"/>
    </source>
</evidence>
<evidence type="ECO:0000256" key="5">
    <source>
        <dbReference type="ARBA" id="ARBA00023136"/>
    </source>
</evidence>
<keyword evidence="2 8" id="KW-0813">Transport</keyword>
<keyword evidence="4 8" id="KW-0406">Ion transport</keyword>
<name>A0A3G2I506_BUCRM</name>
<comment type="function">
    <text evidence="8">F(1)F(0) ATP synthase produces ATP from ADP in the presence of a proton or sodium gradient. F-type ATPases consist of two structural domains, F(1) containing the extramembraneous catalytic core and F(0) containing the membrane proton channel, linked together by a central stalk and a peripheral stalk. During catalysis, ATP synthesis in the catalytic domain of F(1) is coupled via a rotary mechanism of the central stalk subunits to proton translocation.</text>
</comment>
<dbReference type="NCBIfam" id="TIGR01145">
    <property type="entry name" value="ATP_synt_delta"/>
    <property type="match status" value="1"/>
</dbReference>
<accession>A0A3G2I506</accession>
<comment type="function">
    <text evidence="8">This protein is part of the stalk that links CF(0) to CF(1). It either transmits conformational changes from CF(0) to CF(1) or is implicated in proton conduction.</text>
</comment>
<evidence type="ECO:0000256" key="2">
    <source>
        <dbReference type="ARBA" id="ARBA00022448"/>
    </source>
</evidence>
<keyword evidence="9" id="KW-0378">Hydrolase</keyword>